<dbReference type="InterPro" id="IPR005635">
    <property type="entry name" value="Inner_centromere_prot_ARK-bd"/>
</dbReference>
<evidence type="ECO:0000256" key="7">
    <source>
        <dbReference type="ARBA" id="ARBA00022490"/>
    </source>
</evidence>
<feature type="compositionally biased region" description="Basic residues" evidence="16">
    <location>
        <begin position="1"/>
        <end position="13"/>
    </location>
</feature>
<dbReference type="PANTHER" id="PTHR13142">
    <property type="entry name" value="INNER CENTROMERE PROTEIN"/>
    <property type="match status" value="1"/>
</dbReference>
<comment type="similarity">
    <text evidence="5">Belongs to the INCENP family.</text>
</comment>
<gene>
    <name evidence="20" type="primary">LOC108509014</name>
</gene>
<feature type="compositionally biased region" description="Low complexity" evidence="16">
    <location>
        <begin position="739"/>
        <end position="749"/>
    </location>
</feature>
<feature type="compositionally biased region" description="Polar residues" evidence="16">
    <location>
        <begin position="112"/>
        <end position="127"/>
    </location>
</feature>
<feature type="domain" description="Inner centromere protein ARK-binding" evidence="17">
    <location>
        <begin position="786"/>
        <end position="842"/>
    </location>
</feature>
<dbReference type="GO" id="GO:0051257">
    <property type="term" value="P:meiotic spindle midzone assembly"/>
    <property type="evidence" value="ECO:0007669"/>
    <property type="project" value="TreeGrafter"/>
</dbReference>
<proteinExistence type="inferred from homology"/>
<keyword evidence="15" id="KW-0137">Centromere</keyword>
<feature type="compositionally biased region" description="Basic and acidic residues" evidence="16">
    <location>
        <begin position="649"/>
        <end position="666"/>
    </location>
</feature>
<evidence type="ECO:0000256" key="16">
    <source>
        <dbReference type="SAM" id="MobiDB-lite"/>
    </source>
</evidence>
<dbReference type="PANTHER" id="PTHR13142:SF3">
    <property type="entry name" value="INNER CENTROMERE PROTEIN ARK-BINDING DOMAIN-CONTAINING PROTEIN"/>
    <property type="match status" value="1"/>
</dbReference>
<feature type="compositionally biased region" description="Low complexity" evidence="16">
    <location>
        <begin position="446"/>
        <end position="458"/>
    </location>
</feature>
<accession>A0A6J0J443</accession>
<evidence type="ECO:0000256" key="10">
    <source>
        <dbReference type="ARBA" id="ARBA00022776"/>
    </source>
</evidence>
<evidence type="ECO:0000256" key="4">
    <source>
        <dbReference type="ARBA" id="ARBA00004629"/>
    </source>
</evidence>
<feature type="compositionally biased region" description="Basic and acidic residues" evidence="16">
    <location>
        <begin position="506"/>
        <end position="593"/>
    </location>
</feature>
<dbReference type="GO" id="GO:0030496">
    <property type="term" value="C:midbody"/>
    <property type="evidence" value="ECO:0007669"/>
    <property type="project" value="UniProtKB-SubCell"/>
</dbReference>
<dbReference type="Gene3D" id="6.10.250.2990">
    <property type="match status" value="1"/>
</dbReference>
<evidence type="ECO:0000256" key="1">
    <source>
        <dbReference type="ARBA" id="ARBA00004123"/>
    </source>
</evidence>
<evidence type="ECO:0000256" key="15">
    <source>
        <dbReference type="ARBA" id="ARBA00023328"/>
    </source>
</evidence>
<feature type="compositionally biased region" description="Basic and acidic residues" evidence="16">
    <location>
        <begin position="261"/>
        <end position="270"/>
    </location>
</feature>
<dbReference type="OrthoDB" id="6123at2759"/>
<evidence type="ECO:0000256" key="8">
    <source>
        <dbReference type="ARBA" id="ARBA00022618"/>
    </source>
</evidence>
<dbReference type="Proteomes" id="UP000504624">
    <property type="component" value="Unplaced"/>
</dbReference>
<name>A0A6J0J443_9PASS</name>
<comment type="subcellular location">
    <subcellularLocation>
        <location evidence="4">Chromosome</location>
        <location evidence="4">Centromere</location>
        <location evidence="4">Kinetochore</location>
    </subcellularLocation>
    <subcellularLocation>
        <location evidence="2">Cytoplasm</location>
        <location evidence="2">Cytoskeleton</location>
        <location evidence="2">Spindle</location>
    </subcellularLocation>
    <subcellularLocation>
        <location evidence="3">Midbody</location>
    </subcellularLocation>
    <subcellularLocation>
        <location evidence="1">Nucleus</location>
    </subcellularLocation>
</comment>
<dbReference type="InterPro" id="IPR022006">
    <property type="entry name" value="INCENP_N"/>
</dbReference>
<feature type="compositionally biased region" description="Polar residues" evidence="16">
    <location>
        <begin position="469"/>
        <end position="482"/>
    </location>
</feature>
<keyword evidence="13" id="KW-0539">Nucleus</keyword>
<evidence type="ECO:0000256" key="9">
    <source>
        <dbReference type="ARBA" id="ARBA00022701"/>
    </source>
</evidence>
<evidence type="ECO:0000256" key="3">
    <source>
        <dbReference type="ARBA" id="ARBA00004214"/>
    </source>
</evidence>
<dbReference type="GO" id="GO:0005634">
    <property type="term" value="C:nucleus"/>
    <property type="evidence" value="ECO:0007669"/>
    <property type="project" value="UniProtKB-SubCell"/>
</dbReference>
<evidence type="ECO:0000256" key="13">
    <source>
        <dbReference type="ARBA" id="ARBA00023242"/>
    </source>
</evidence>
<feature type="region of interest" description="Disordered" evidence="16">
    <location>
        <begin position="1"/>
        <end position="21"/>
    </location>
</feature>
<dbReference type="Gene3D" id="1.20.5.3600">
    <property type="match status" value="1"/>
</dbReference>
<dbReference type="GO" id="GO:1990385">
    <property type="term" value="C:meiotic spindle midzone"/>
    <property type="evidence" value="ECO:0007669"/>
    <property type="project" value="TreeGrafter"/>
</dbReference>
<dbReference type="GeneID" id="108509014"/>
<organism evidence="19 20">
    <name type="scientific">Lepidothrix coronata</name>
    <name type="common">blue-crowned manakin</name>
    <dbReference type="NCBI Taxonomy" id="321398"/>
    <lineage>
        <taxon>Eukaryota</taxon>
        <taxon>Metazoa</taxon>
        <taxon>Chordata</taxon>
        <taxon>Craniata</taxon>
        <taxon>Vertebrata</taxon>
        <taxon>Euteleostomi</taxon>
        <taxon>Archelosauria</taxon>
        <taxon>Archosauria</taxon>
        <taxon>Dinosauria</taxon>
        <taxon>Saurischia</taxon>
        <taxon>Theropoda</taxon>
        <taxon>Coelurosauria</taxon>
        <taxon>Aves</taxon>
        <taxon>Neognathae</taxon>
        <taxon>Neoaves</taxon>
        <taxon>Telluraves</taxon>
        <taxon>Australaves</taxon>
        <taxon>Passeriformes</taxon>
        <taxon>Pipridae</taxon>
        <taxon>Lepidothrix</taxon>
    </lineage>
</organism>
<feature type="compositionally biased region" description="Acidic residues" evidence="16">
    <location>
        <begin position="788"/>
        <end position="797"/>
    </location>
</feature>
<keyword evidence="8" id="KW-0132">Cell division</keyword>
<feature type="compositionally biased region" description="Basic residues" evidence="16">
    <location>
        <begin position="300"/>
        <end position="309"/>
    </location>
</feature>
<feature type="compositionally biased region" description="Basic and acidic residues" evidence="16">
    <location>
        <begin position="217"/>
        <end position="226"/>
    </location>
</feature>
<protein>
    <submittedName>
        <fullName evidence="20">Inner centromere protein-like</fullName>
    </submittedName>
</protein>
<evidence type="ECO:0000256" key="14">
    <source>
        <dbReference type="ARBA" id="ARBA00023306"/>
    </source>
</evidence>
<reference evidence="20" key="1">
    <citation type="submission" date="2025-08" db="UniProtKB">
        <authorList>
            <consortium name="RefSeq"/>
        </authorList>
    </citation>
    <scope>IDENTIFICATION</scope>
</reference>
<evidence type="ECO:0000256" key="2">
    <source>
        <dbReference type="ARBA" id="ARBA00004186"/>
    </source>
</evidence>
<keyword evidence="7" id="KW-0963">Cytoplasm</keyword>
<feature type="compositionally biased region" description="Low complexity" evidence="16">
    <location>
        <begin position="312"/>
        <end position="326"/>
    </location>
</feature>
<dbReference type="GO" id="GO:0000281">
    <property type="term" value="P:mitotic cytokinesis"/>
    <property type="evidence" value="ECO:0007669"/>
    <property type="project" value="TreeGrafter"/>
</dbReference>
<feature type="compositionally biased region" description="Basic residues" evidence="16">
    <location>
        <begin position="75"/>
        <end position="84"/>
    </location>
</feature>
<keyword evidence="14" id="KW-0131">Cell cycle</keyword>
<dbReference type="RefSeq" id="XP_017693722.1">
    <property type="nucleotide sequence ID" value="XM_017838233.1"/>
</dbReference>
<keyword evidence="6" id="KW-0158">Chromosome</keyword>
<dbReference type="GO" id="GO:0051310">
    <property type="term" value="P:metaphase chromosome alignment"/>
    <property type="evidence" value="ECO:0007669"/>
    <property type="project" value="TreeGrafter"/>
</dbReference>
<feature type="domain" description="Chromosome passenger complex (CPC) protein INCENP N-terminal" evidence="18">
    <location>
        <begin position="20"/>
        <end position="55"/>
    </location>
</feature>
<feature type="region of interest" description="Disordered" evidence="16">
    <location>
        <begin position="213"/>
        <end position="806"/>
    </location>
</feature>
<evidence type="ECO:0000256" key="6">
    <source>
        <dbReference type="ARBA" id="ARBA00022454"/>
    </source>
</evidence>
<dbReference type="Pfam" id="PF12178">
    <property type="entry name" value="INCENP_N"/>
    <property type="match status" value="1"/>
</dbReference>
<evidence type="ECO:0000259" key="18">
    <source>
        <dbReference type="Pfam" id="PF12178"/>
    </source>
</evidence>
<evidence type="ECO:0000313" key="20">
    <source>
        <dbReference type="RefSeq" id="XP_017693722.1"/>
    </source>
</evidence>
<keyword evidence="10" id="KW-0498">Mitosis</keyword>
<evidence type="ECO:0000256" key="5">
    <source>
        <dbReference type="ARBA" id="ARBA00010042"/>
    </source>
</evidence>
<dbReference type="GO" id="GO:0005874">
    <property type="term" value="C:microtubule"/>
    <property type="evidence" value="ECO:0007669"/>
    <property type="project" value="UniProtKB-KW"/>
</dbReference>
<feature type="compositionally biased region" description="Polar residues" evidence="16">
    <location>
        <begin position="388"/>
        <end position="400"/>
    </location>
</feature>
<feature type="compositionally biased region" description="Basic and acidic residues" evidence="16">
    <location>
        <begin position="600"/>
        <end position="616"/>
    </location>
</feature>
<evidence type="ECO:0000256" key="12">
    <source>
        <dbReference type="ARBA" id="ARBA00023212"/>
    </source>
</evidence>
<keyword evidence="19" id="KW-1185">Reference proteome</keyword>
<feature type="compositionally biased region" description="Low complexity" evidence="16">
    <location>
        <begin position="359"/>
        <end position="368"/>
    </location>
</feature>
<feature type="compositionally biased region" description="Basic residues" evidence="16">
    <location>
        <begin position="271"/>
        <end position="280"/>
    </location>
</feature>
<feature type="region of interest" description="Disordered" evidence="16">
    <location>
        <begin position="62"/>
        <end position="143"/>
    </location>
</feature>
<dbReference type="GO" id="GO:0032133">
    <property type="term" value="C:chromosome passenger complex"/>
    <property type="evidence" value="ECO:0007669"/>
    <property type="project" value="TreeGrafter"/>
</dbReference>
<feature type="compositionally biased region" description="Basic and acidic residues" evidence="16">
    <location>
        <begin position="88"/>
        <end position="97"/>
    </location>
</feature>
<keyword evidence="9" id="KW-0493">Microtubule</keyword>
<dbReference type="GO" id="GO:0000776">
    <property type="term" value="C:kinetochore"/>
    <property type="evidence" value="ECO:0007669"/>
    <property type="project" value="UniProtKB-KW"/>
</dbReference>
<sequence>MRGRQGSGRRHWAGGRAMAEGPRQLLEVCGQRLSRFLHDAQHKRLAWLREVEEQGVRMLESSFRAEPALMPKTPSQRRRPRKRQSSCLKEENKEPNRRRLSRRRSGVKPVSSRLSSQRHPSQEQPQSPGCGGEEVSVPRCAPGSQAGVTPQLLELPGKQLVEAFVPLGKQDGQDCVQGAAGGDAAALAILGEHLPEGDAAAELQEVSGVAGIAAKQPGRDGEREPRTASTSTPKAARNGDPATLQGDGSPQGLDELLFQDSDSKRTTEKPRLRRRSRSRRASLAEKYSLSSRRENMIRRSISRAKARKAAARESSSASSRVSCQSSLEVFMEEDVTGGTRPELELNPPGEKAPEDALVPSKSPRAASPPAQPPSHPEQQAGNAAGSHVNPSSEPQKNQESPHCAKSREGPSPIWTRGYKQALGVLWHGQQPGGHVLSPSDDKHKTSASQAPSSPSPASKVVKPLKNFLQAVQRNQLLPSSGPTGRGGGIKDFIKRNTPTRPNLKGDFVEKERQRLENLRKKQEAEEQRKKKVEEEKRRRQAEMKQKREERLRKALQARERVEQMEEEKKKRMEQKLLQSDEKVREEKVAEERSKRKTLKKPGEADARKQKALRGEENEQQEPLQKRREDEAKGKGKKVLELKNLLEQQQVEKAKERDPKQRGKEKPPQAQLEPAVLADKTTKGKENPKELPLGPGQEKRDEQPGSIFPALNTWLQVMKEADGQQQQLGEEKKPKPPPAAAAAAASAAPSTWLSKAVKKSLSTSCLGPPKGMQGLGSPTAENDYGLDLNSDDSTDDENDPRKPVPAWAEGTQLHQAVLHQYYHPVDVDALFGAIPSPQLEHIFYKSKPRYFKRTSSAVWHSPPGPSPSCTLQS</sequence>
<evidence type="ECO:0000256" key="11">
    <source>
        <dbReference type="ARBA" id="ARBA00022838"/>
    </source>
</evidence>
<keyword evidence="11" id="KW-0995">Kinetochore</keyword>
<evidence type="ECO:0000313" key="19">
    <source>
        <dbReference type="Proteomes" id="UP000504624"/>
    </source>
</evidence>
<evidence type="ECO:0000259" key="17">
    <source>
        <dbReference type="Pfam" id="PF03941"/>
    </source>
</evidence>
<dbReference type="AlphaFoldDB" id="A0A6J0J443"/>
<keyword evidence="12" id="KW-0206">Cytoskeleton</keyword>
<feature type="compositionally biased region" description="Basic and acidic residues" evidence="16">
    <location>
        <begin position="679"/>
        <end position="688"/>
    </location>
</feature>
<dbReference type="Pfam" id="PF03941">
    <property type="entry name" value="INCENP_ARK-bind"/>
    <property type="match status" value="1"/>
</dbReference>
<feature type="compositionally biased region" description="Basic and acidic residues" evidence="16">
    <location>
        <begin position="623"/>
        <end position="640"/>
    </location>
</feature>